<evidence type="ECO:0008006" key="3">
    <source>
        <dbReference type="Google" id="ProtNLM"/>
    </source>
</evidence>
<evidence type="ECO:0000313" key="1">
    <source>
        <dbReference type="EMBL" id="GAU42557.1"/>
    </source>
</evidence>
<reference evidence="2" key="1">
    <citation type="journal article" date="2017" name="Front. Plant Sci.">
        <title>Climate Clever Clovers: New Paradigm to Reduce the Environmental Footprint of Ruminants by Breeding Low Methanogenic Forages Utilizing Haplotype Variation.</title>
        <authorList>
            <person name="Kaur P."/>
            <person name="Appels R."/>
            <person name="Bayer P.E."/>
            <person name="Keeble-Gagnere G."/>
            <person name="Wang J."/>
            <person name="Hirakawa H."/>
            <person name="Shirasawa K."/>
            <person name="Vercoe P."/>
            <person name="Stefanova K."/>
            <person name="Durmic Z."/>
            <person name="Nichols P."/>
            <person name="Revell C."/>
            <person name="Isobe S.N."/>
            <person name="Edwards D."/>
            <person name="Erskine W."/>
        </authorList>
    </citation>
    <scope>NUCLEOTIDE SEQUENCE [LARGE SCALE GENOMIC DNA]</scope>
    <source>
        <strain evidence="2">cv. Daliak</strain>
    </source>
</reference>
<dbReference type="Proteomes" id="UP000242715">
    <property type="component" value="Unassembled WGS sequence"/>
</dbReference>
<accession>A0A2Z6PF20</accession>
<sequence>MQESWAICRIFKKTNSTAQRALSQSWVSSFSETRTSNMLTKNQEITQFCSDNNMSLTKKTTLANNFCTNNNHNQNFHVDVNPLLHKAFDHLLPISSNEDFNTSMIFSSSPSSQLQTSNNNNIISKSTIDVSSMLLNMSSSMFGDFNKTCDNEVTTTNLMNGGLQEQFSEYSLPYGNYQYENNNNNNALVKVPYNVNVNLPRIDDEQELMHFNIGDAWKSNLLWDTSFCPCDVPSSYYSTTTKCYT</sequence>
<organism evidence="1 2">
    <name type="scientific">Trifolium subterraneum</name>
    <name type="common">Subterranean clover</name>
    <dbReference type="NCBI Taxonomy" id="3900"/>
    <lineage>
        <taxon>Eukaryota</taxon>
        <taxon>Viridiplantae</taxon>
        <taxon>Streptophyta</taxon>
        <taxon>Embryophyta</taxon>
        <taxon>Tracheophyta</taxon>
        <taxon>Spermatophyta</taxon>
        <taxon>Magnoliopsida</taxon>
        <taxon>eudicotyledons</taxon>
        <taxon>Gunneridae</taxon>
        <taxon>Pentapetalae</taxon>
        <taxon>rosids</taxon>
        <taxon>fabids</taxon>
        <taxon>Fabales</taxon>
        <taxon>Fabaceae</taxon>
        <taxon>Papilionoideae</taxon>
        <taxon>50 kb inversion clade</taxon>
        <taxon>NPAAA clade</taxon>
        <taxon>Hologalegina</taxon>
        <taxon>IRL clade</taxon>
        <taxon>Trifolieae</taxon>
        <taxon>Trifolium</taxon>
    </lineage>
</organism>
<name>A0A2Z6PF20_TRISU</name>
<dbReference type="OrthoDB" id="1841925at2759"/>
<proteinExistence type="predicted"/>
<dbReference type="EMBL" id="DF973924">
    <property type="protein sequence ID" value="GAU42557.1"/>
    <property type="molecule type" value="Genomic_DNA"/>
</dbReference>
<protein>
    <recommendedName>
        <fullName evidence="3">NAC domain-containing protein</fullName>
    </recommendedName>
</protein>
<dbReference type="AlphaFoldDB" id="A0A2Z6PF20"/>
<gene>
    <name evidence="1" type="ORF">TSUD_240330</name>
</gene>
<evidence type="ECO:0000313" key="2">
    <source>
        <dbReference type="Proteomes" id="UP000242715"/>
    </source>
</evidence>
<keyword evidence="2" id="KW-1185">Reference proteome</keyword>